<sequence>MGTLEAQERHTSLYERVALLEETLRRRSEAETVMQTEMQQLRDKIPELEEEIKTIPDMRKELAEFEAKIEKLVQDYEAKLSALASEVIRLKKYGTRRKDLQTLSDGSNVLLRRVLSCVVLCGIELCCVV</sequence>
<gene>
    <name evidence="2" type="ORF">Pmani_002950</name>
</gene>
<feature type="coiled-coil region" evidence="1">
    <location>
        <begin position="31"/>
        <end position="86"/>
    </location>
</feature>
<evidence type="ECO:0000313" key="3">
    <source>
        <dbReference type="Proteomes" id="UP001292094"/>
    </source>
</evidence>
<evidence type="ECO:0000256" key="1">
    <source>
        <dbReference type="SAM" id="Coils"/>
    </source>
</evidence>
<accession>A0AAE1QJY5</accession>
<keyword evidence="3" id="KW-1185">Reference proteome</keyword>
<proteinExistence type="predicted"/>
<evidence type="ECO:0000313" key="2">
    <source>
        <dbReference type="EMBL" id="KAK4326547.1"/>
    </source>
</evidence>
<reference evidence="2" key="1">
    <citation type="submission" date="2023-11" db="EMBL/GenBank/DDBJ databases">
        <title>Genome assemblies of two species of porcelain crab, Petrolisthes cinctipes and Petrolisthes manimaculis (Anomura: Porcellanidae).</title>
        <authorList>
            <person name="Angst P."/>
        </authorList>
    </citation>
    <scope>NUCLEOTIDE SEQUENCE</scope>
    <source>
        <strain evidence="2">PB745_02</strain>
        <tissue evidence="2">Gill</tissue>
    </source>
</reference>
<dbReference type="Gene3D" id="1.10.287.510">
    <property type="entry name" value="Helix hairpin bin"/>
    <property type="match status" value="1"/>
</dbReference>
<comment type="caution">
    <text evidence="2">The sequence shown here is derived from an EMBL/GenBank/DDBJ whole genome shotgun (WGS) entry which is preliminary data.</text>
</comment>
<organism evidence="2 3">
    <name type="scientific">Petrolisthes manimaculis</name>
    <dbReference type="NCBI Taxonomy" id="1843537"/>
    <lineage>
        <taxon>Eukaryota</taxon>
        <taxon>Metazoa</taxon>
        <taxon>Ecdysozoa</taxon>
        <taxon>Arthropoda</taxon>
        <taxon>Crustacea</taxon>
        <taxon>Multicrustacea</taxon>
        <taxon>Malacostraca</taxon>
        <taxon>Eumalacostraca</taxon>
        <taxon>Eucarida</taxon>
        <taxon>Decapoda</taxon>
        <taxon>Pleocyemata</taxon>
        <taxon>Anomura</taxon>
        <taxon>Galatheoidea</taxon>
        <taxon>Porcellanidae</taxon>
        <taxon>Petrolisthes</taxon>
    </lineage>
</organism>
<dbReference type="AlphaFoldDB" id="A0AAE1QJY5"/>
<dbReference type="Proteomes" id="UP001292094">
    <property type="component" value="Unassembled WGS sequence"/>
</dbReference>
<name>A0AAE1QJY5_9EUCA</name>
<keyword evidence="1" id="KW-0175">Coiled coil</keyword>
<dbReference type="EMBL" id="JAWZYT010000210">
    <property type="protein sequence ID" value="KAK4326547.1"/>
    <property type="molecule type" value="Genomic_DNA"/>
</dbReference>
<protein>
    <submittedName>
        <fullName evidence="2">Uncharacterized protein</fullName>
    </submittedName>
</protein>